<dbReference type="RefSeq" id="WP_332080704.1">
    <property type="nucleotide sequence ID" value="NZ_JAZHYN010000008.1"/>
</dbReference>
<evidence type="ECO:0000313" key="2">
    <source>
        <dbReference type="EMBL" id="MEF3365771.1"/>
    </source>
</evidence>
<protein>
    <submittedName>
        <fullName evidence="2">Uncharacterized protein</fullName>
    </submittedName>
</protein>
<comment type="caution">
    <text evidence="2">The sequence shown here is derived from an EMBL/GenBank/DDBJ whole genome shotgun (WGS) entry which is preliminary data.</text>
</comment>
<name>A0ABU7XH15_9HYPH</name>
<keyword evidence="1" id="KW-0812">Transmembrane</keyword>
<gene>
    <name evidence="2" type="ORF">V3H18_04405</name>
</gene>
<keyword evidence="1" id="KW-0472">Membrane</keyword>
<sequence length="216" mass="24112">MATSEPTEDKSASNLDNEMVRWTRAVAIFTGCLVIASVISDWFIYQQWSVANQTQADNREQLRALVSQIPGNEIIIKEKDGTPTSYVFVNKFQNHGGTRTSRFIAWASIRFFQGGIPNSNDFSKPYNKVPLQNSVISPNSSSELAGIAVKQEDVIRALNKEGEIIMWGHAEYADIFHPEITHHINFCTLLNPTNATTDNTIVLQPSPYSSECNNSD</sequence>
<accession>A0ABU7XH15</accession>
<keyword evidence="3" id="KW-1185">Reference proteome</keyword>
<proteinExistence type="predicted"/>
<dbReference type="Proteomes" id="UP001350748">
    <property type="component" value="Unassembled WGS sequence"/>
</dbReference>
<evidence type="ECO:0000313" key="3">
    <source>
        <dbReference type="Proteomes" id="UP001350748"/>
    </source>
</evidence>
<dbReference type="EMBL" id="JAZHYN010000008">
    <property type="protein sequence ID" value="MEF3365771.1"/>
    <property type="molecule type" value="Genomic_DNA"/>
</dbReference>
<organism evidence="2 3">
    <name type="scientific">Methylocystis borbori</name>
    <dbReference type="NCBI Taxonomy" id="3118750"/>
    <lineage>
        <taxon>Bacteria</taxon>
        <taxon>Pseudomonadati</taxon>
        <taxon>Pseudomonadota</taxon>
        <taxon>Alphaproteobacteria</taxon>
        <taxon>Hyphomicrobiales</taxon>
        <taxon>Methylocystaceae</taxon>
        <taxon>Methylocystis</taxon>
    </lineage>
</organism>
<reference evidence="2 3" key="1">
    <citation type="submission" date="2024-02" db="EMBL/GenBank/DDBJ databases">
        <authorList>
            <person name="Grouzdev D."/>
        </authorList>
    </citation>
    <scope>NUCLEOTIDE SEQUENCE [LARGE SCALE GENOMIC DNA]</scope>
    <source>
        <strain evidence="2 3">9N</strain>
    </source>
</reference>
<feature type="transmembrane region" description="Helical" evidence="1">
    <location>
        <begin position="25"/>
        <end position="45"/>
    </location>
</feature>
<keyword evidence="1" id="KW-1133">Transmembrane helix</keyword>
<evidence type="ECO:0000256" key="1">
    <source>
        <dbReference type="SAM" id="Phobius"/>
    </source>
</evidence>